<reference evidence="1 2" key="1">
    <citation type="submission" date="2013-12" db="EMBL/GenBank/DDBJ databases">
        <title>Draft genome of the parsitic nematode Ancylostoma duodenale.</title>
        <authorList>
            <person name="Mitreva M."/>
        </authorList>
    </citation>
    <scope>NUCLEOTIDE SEQUENCE [LARGE SCALE GENOMIC DNA]</scope>
    <source>
        <strain evidence="1 2">Zhejiang</strain>
    </source>
</reference>
<dbReference type="Proteomes" id="UP000054047">
    <property type="component" value="Unassembled WGS sequence"/>
</dbReference>
<dbReference type="OrthoDB" id="265044at2759"/>
<name>A0A0C2GLS7_9BILA</name>
<dbReference type="AlphaFoldDB" id="A0A0C2GLS7"/>
<evidence type="ECO:0000313" key="1">
    <source>
        <dbReference type="EMBL" id="KIH62185.1"/>
    </source>
</evidence>
<keyword evidence="2" id="KW-1185">Reference proteome</keyword>
<dbReference type="SUPFAM" id="SSF52540">
    <property type="entry name" value="P-loop containing nucleoside triphosphate hydrolases"/>
    <property type="match status" value="1"/>
</dbReference>
<evidence type="ECO:0000313" key="2">
    <source>
        <dbReference type="Proteomes" id="UP000054047"/>
    </source>
</evidence>
<gene>
    <name evidence="1" type="ORF">ANCDUO_07538</name>
</gene>
<proteinExistence type="predicted"/>
<evidence type="ECO:0008006" key="3">
    <source>
        <dbReference type="Google" id="ProtNLM"/>
    </source>
</evidence>
<organism evidence="1 2">
    <name type="scientific">Ancylostoma duodenale</name>
    <dbReference type="NCBI Taxonomy" id="51022"/>
    <lineage>
        <taxon>Eukaryota</taxon>
        <taxon>Metazoa</taxon>
        <taxon>Ecdysozoa</taxon>
        <taxon>Nematoda</taxon>
        <taxon>Chromadorea</taxon>
        <taxon>Rhabditida</taxon>
        <taxon>Rhabditina</taxon>
        <taxon>Rhabditomorpha</taxon>
        <taxon>Strongyloidea</taxon>
        <taxon>Ancylostomatidae</taxon>
        <taxon>Ancylostomatinae</taxon>
        <taxon>Ancylostoma</taxon>
    </lineage>
</organism>
<protein>
    <recommendedName>
        <fullName evidence="3">OBG-type G domain-containing protein</fullName>
    </recommendedName>
</protein>
<dbReference type="EMBL" id="KN729515">
    <property type="protein sequence ID" value="KIH62185.1"/>
    <property type="molecule type" value="Genomic_DNA"/>
</dbReference>
<dbReference type="InterPro" id="IPR027417">
    <property type="entry name" value="P-loop_NTPase"/>
</dbReference>
<sequence>MHGLPLKISDLLWSLRLRNVQIRQQISDCKASRGAAGGSDTPCVFVLNKADLPEHRWQTTEKEVGEQIEHLTGSQDSFVVCSAANNLNIDKASLQLFIEA</sequence>
<dbReference type="Gene3D" id="3.40.50.300">
    <property type="entry name" value="P-loop containing nucleotide triphosphate hydrolases"/>
    <property type="match status" value="1"/>
</dbReference>
<accession>A0A0C2GLS7</accession>